<organism evidence="1 2">
    <name type="scientific">Aspergillus brunneoviolaceus CBS 621.78</name>
    <dbReference type="NCBI Taxonomy" id="1450534"/>
    <lineage>
        <taxon>Eukaryota</taxon>
        <taxon>Fungi</taxon>
        <taxon>Dikarya</taxon>
        <taxon>Ascomycota</taxon>
        <taxon>Pezizomycotina</taxon>
        <taxon>Eurotiomycetes</taxon>
        <taxon>Eurotiomycetidae</taxon>
        <taxon>Eurotiales</taxon>
        <taxon>Aspergillaceae</taxon>
        <taxon>Aspergillus</taxon>
        <taxon>Aspergillus subgen. Circumdati</taxon>
    </lineage>
</organism>
<proteinExistence type="predicted"/>
<dbReference type="Proteomes" id="UP000249057">
    <property type="component" value="Unassembled WGS sequence"/>
</dbReference>
<accession>A0ACD1FYG6</accession>
<gene>
    <name evidence="1" type="ORF">BO95DRAFT_505435</name>
</gene>
<reference evidence="1" key="1">
    <citation type="submission" date="2018-02" db="EMBL/GenBank/DDBJ databases">
        <title>The genomes of Aspergillus section Nigri reveals drivers in fungal speciation.</title>
        <authorList>
            <consortium name="DOE Joint Genome Institute"/>
            <person name="Vesth T.C."/>
            <person name="Nybo J."/>
            <person name="Theobald S."/>
            <person name="Brandl J."/>
            <person name="Frisvad J.C."/>
            <person name="Nielsen K.F."/>
            <person name="Lyhne E.K."/>
            <person name="Kogle M.E."/>
            <person name="Kuo A."/>
            <person name="Riley R."/>
            <person name="Clum A."/>
            <person name="Nolan M."/>
            <person name="Lipzen A."/>
            <person name="Salamov A."/>
            <person name="Henrissat B."/>
            <person name="Wiebenga A."/>
            <person name="De vries R.P."/>
            <person name="Grigoriev I.V."/>
            <person name="Mortensen U.H."/>
            <person name="Andersen M.R."/>
            <person name="Baker S.E."/>
        </authorList>
    </citation>
    <scope>NUCLEOTIDE SEQUENCE</scope>
    <source>
        <strain evidence="1">CBS 621.78</strain>
    </source>
</reference>
<dbReference type="EMBL" id="KZ825380">
    <property type="protein sequence ID" value="RAH42008.1"/>
    <property type="molecule type" value="Genomic_DNA"/>
</dbReference>
<evidence type="ECO:0000313" key="2">
    <source>
        <dbReference type="Proteomes" id="UP000249057"/>
    </source>
</evidence>
<sequence length="396" mass="42594">MIPILTKKKEKKKEKLSRVTHGHWAGGFGFPNGYETLGPSSEKLSSGPGTDNPRTTACILLIYSLTANLHLRRKPAVLCNRHHVYAAVVDRTGKLLYSVGNPMRITLARSTAKPVQVLAVLETGAHEIFNLDTGDIALICALHSSEDKHVARAANMLAKARAGEADLRCGGHASLSETVNANWARAGITPTAIHNNCSGKHAGMIAGARALGTRIEDYHRLEHPLQGQVRHAIADLSGLDPRDVVWCIDGCNLLVPALPLQYLATVFGRLAESADEVQRSLDSGSTTARTRHLHPELVAGQGRFCTTLMHAYGGAVVGKLGADGCYGVARLASRSKSKNGNIGMLYAAVMEILQQLGIGTPEIWHRLARFHHPKLVNTAGVTTGSVKFDFKVQKAL</sequence>
<keyword evidence="2" id="KW-1185">Reference proteome</keyword>
<evidence type="ECO:0000313" key="1">
    <source>
        <dbReference type="EMBL" id="RAH42008.1"/>
    </source>
</evidence>
<name>A0ACD1FYG6_9EURO</name>
<protein>
    <submittedName>
        <fullName evidence="1">L-asparaginase II</fullName>
    </submittedName>
</protein>